<dbReference type="PANTHER" id="PTHR38436">
    <property type="entry name" value="POLYKETIDE CYCLASE SNOAL-LIKE DOMAIN"/>
    <property type="match status" value="1"/>
</dbReference>
<protein>
    <recommendedName>
        <fullName evidence="3">SnoaL-like domain-containing protein</fullName>
    </recommendedName>
</protein>
<dbReference type="PANTHER" id="PTHR38436:SF3">
    <property type="entry name" value="CARBOXYMETHYLENEBUTENOLIDASE-RELATED"/>
    <property type="match status" value="1"/>
</dbReference>
<dbReference type="Gene3D" id="3.10.450.50">
    <property type="match status" value="1"/>
</dbReference>
<evidence type="ECO:0000313" key="2">
    <source>
        <dbReference type="Proteomes" id="UP001412239"/>
    </source>
</evidence>
<evidence type="ECO:0000313" key="1">
    <source>
        <dbReference type="EMBL" id="CUS15702.1"/>
    </source>
</evidence>
<gene>
    <name evidence="1" type="ORF">GSTUAT00000195001</name>
</gene>
<organism evidence="1 2">
    <name type="scientific">Tuber aestivum</name>
    <name type="common">summer truffle</name>
    <dbReference type="NCBI Taxonomy" id="59557"/>
    <lineage>
        <taxon>Eukaryota</taxon>
        <taxon>Fungi</taxon>
        <taxon>Dikarya</taxon>
        <taxon>Ascomycota</taxon>
        <taxon>Pezizomycotina</taxon>
        <taxon>Pezizomycetes</taxon>
        <taxon>Pezizales</taxon>
        <taxon>Tuberaceae</taxon>
        <taxon>Tuber</taxon>
    </lineage>
</organism>
<dbReference type="SUPFAM" id="SSF54427">
    <property type="entry name" value="NTF2-like"/>
    <property type="match status" value="1"/>
</dbReference>
<dbReference type="InterPro" id="IPR032710">
    <property type="entry name" value="NTF2-like_dom_sf"/>
</dbReference>
<keyword evidence="2" id="KW-1185">Reference proteome</keyword>
<dbReference type="Proteomes" id="UP001412239">
    <property type="component" value="Unassembled WGS sequence"/>
</dbReference>
<dbReference type="InterPro" id="IPR009959">
    <property type="entry name" value="Cyclase_SnoaL-like"/>
</dbReference>
<reference evidence="1" key="1">
    <citation type="submission" date="2015-10" db="EMBL/GenBank/DDBJ databases">
        <authorList>
            <person name="Regsiter A."/>
            <person name="william w."/>
        </authorList>
    </citation>
    <scope>NUCLEOTIDE SEQUENCE</scope>
    <source>
        <strain evidence="1">Montdore</strain>
    </source>
</reference>
<dbReference type="EMBL" id="LN890944">
    <property type="protein sequence ID" value="CUS15702.1"/>
    <property type="molecule type" value="Genomic_DNA"/>
</dbReference>
<dbReference type="GO" id="GO:0030638">
    <property type="term" value="P:polyketide metabolic process"/>
    <property type="evidence" value="ECO:0007669"/>
    <property type="project" value="InterPro"/>
</dbReference>
<evidence type="ECO:0008006" key="3">
    <source>
        <dbReference type="Google" id="ProtNLM"/>
    </source>
</evidence>
<sequence>MDVRPPPTLMIATDTAQFDTAPWSAEGYTVLHLPFANARKIENATDDIEPNTKCALLAFGQSAFHALSLATSSLPSLTAVIAYYPPMLPCAPRGFHPGIKILIHLPASASFSLSEPGVRVRVYEGVQAGFAEEGDPGGRYDRIAAGLAYSRSLAALRGTVGPEVDLEGIWSEHMLYEFVEKDVDRTMATMVEEPYVNHVPTCTGGIGYKNLYHFYKHHFIPLVPPSLTMKLVSRTVGSDRVVDEIVLRFRHDARIDWMLPGVAPTNRVVEIALVSIVCIRGGKLYHEHIYWPYLLFRRWEGSRILTLRRRDQASVLVQVGLLDAENLPVVGAEGARKVLEEASVESNRLIPEWDLKN</sequence>
<name>A0A292Q7B3_9PEZI</name>
<accession>A0A292Q7B3</accession>
<proteinExistence type="predicted"/>
<dbReference type="AlphaFoldDB" id="A0A292Q7B3"/>